<evidence type="ECO:0000256" key="3">
    <source>
        <dbReference type="ARBA" id="ARBA00022967"/>
    </source>
</evidence>
<keyword evidence="5 6" id="KW-0472">Membrane</keyword>
<feature type="non-terminal residue" evidence="7">
    <location>
        <position position="1"/>
    </location>
</feature>
<evidence type="ECO:0000256" key="5">
    <source>
        <dbReference type="ARBA" id="ARBA00023136"/>
    </source>
</evidence>
<comment type="subcellular location">
    <subcellularLocation>
        <location evidence="1">Membrane</location>
    </subcellularLocation>
</comment>
<dbReference type="Gene3D" id="3.40.50.1000">
    <property type="entry name" value="HAD superfamily/HAD-like"/>
    <property type="match status" value="1"/>
</dbReference>
<evidence type="ECO:0000256" key="6">
    <source>
        <dbReference type="SAM" id="Phobius"/>
    </source>
</evidence>
<evidence type="ECO:0000256" key="4">
    <source>
        <dbReference type="ARBA" id="ARBA00022989"/>
    </source>
</evidence>
<organism evidence="7 8">
    <name type="scientific">Agromyces seonyuensis</name>
    <dbReference type="NCBI Taxonomy" id="2662446"/>
    <lineage>
        <taxon>Bacteria</taxon>
        <taxon>Bacillati</taxon>
        <taxon>Actinomycetota</taxon>
        <taxon>Actinomycetes</taxon>
        <taxon>Micrococcales</taxon>
        <taxon>Microbacteriaceae</taxon>
        <taxon>Agromyces</taxon>
    </lineage>
</organism>
<comment type="caution">
    <text evidence="7">The sequence shown here is derived from an EMBL/GenBank/DDBJ whole genome shotgun (WGS) entry which is preliminary data.</text>
</comment>
<dbReference type="PANTHER" id="PTHR43520">
    <property type="entry name" value="ATP7, ISOFORM B"/>
    <property type="match status" value="1"/>
</dbReference>
<evidence type="ECO:0000256" key="2">
    <source>
        <dbReference type="ARBA" id="ARBA00022692"/>
    </source>
</evidence>
<dbReference type="Gene3D" id="3.40.1110.10">
    <property type="entry name" value="Calcium-transporting ATPase, cytoplasmic domain N"/>
    <property type="match status" value="1"/>
</dbReference>
<dbReference type="PRINTS" id="PR00119">
    <property type="entry name" value="CATATPASE"/>
</dbReference>
<reference evidence="7 8" key="1">
    <citation type="submission" date="2019-12" db="EMBL/GenBank/DDBJ databases">
        <authorList>
            <person name="Kim Y.S."/>
        </authorList>
    </citation>
    <scope>NUCLEOTIDE SEQUENCE [LARGE SCALE GENOMIC DNA]</scope>
    <source>
        <strain evidence="7 8">MMS17-SY077</strain>
    </source>
</reference>
<keyword evidence="2 6" id="KW-0812">Transmembrane</keyword>
<keyword evidence="8" id="KW-1185">Reference proteome</keyword>
<dbReference type="EMBL" id="WSTA01000017">
    <property type="protein sequence ID" value="MWB98036.1"/>
    <property type="molecule type" value="Genomic_DNA"/>
</dbReference>
<dbReference type="InterPro" id="IPR023299">
    <property type="entry name" value="ATPase_P-typ_cyto_dom_N"/>
</dbReference>
<feature type="transmembrane region" description="Helical" evidence="6">
    <location>
        <begin position="190"/>
        <end position="208"/>
    </location>
</feature>
<dbReference type="SUPFAM" id="SSF56784">
    <property type="entry name" value="HAD-like"/>
    <property type="match status" value="1"/>
</dbReference>
<dbReference type="GO" id="GO:0016020">
    <property type="term" value="C:membrane"/>
    <property type="evidence" value="ECO:0007669"/>
    <property type="project" value="UniProtKB-SubCell"/>
</dbReference>
<dbReference type="Pfam" id="PF00702">
    <property type="entry name" value="Hydrolase"/>
    <property type="match status" value="1"/>
</dbReference>
<dbReference type="Proteomes" id="UP000438182">
    <property type="component" value="Unassembled WGS sequence"/>
</dbReference>
<dbReference type="PANTHER" id="PTHR43520:SF8">
    <property type="entry name" value="P-TYPE CU(+) TRANSPORTER"/>
    <property type="match status" value="1"/>
</dbReference>
<proteinExistence type="predicted"/>
<dbReference type="GO" id="GO:0043682">
    <property type="term" value="F:P-type divalent copper transporter activity"/>
    <property type="evidence" value="ECO:0007669"/>
    <property type="project" value="TreeGrafter"/>
</dbReference>
<name>A0A6I4NUA9_9MICO</name>
<dbReference type="RefSeq" id="WP_160423374.1">
    <property type="nucleotide sequence ID" value="NZ_WSTA01000017.1"/>
</dbReference>
<keyword evidence="3" id="KW-1278">Translocase</keyword>
<gene>
    <name evidence="7" type="ORF">GB864_05665</name>
</gene>
<evidence type="ECO:0000256" key="1">
    <source>
        <dbReference type="ARBA" id="ARBA00004370"/>
    </source>
</evidence>
<sequence length="210" mass="21054">ALPAPLAEAADAADGTLVAVARAGRALGLLELRDEPAEGAADAIASLRGLGLRPVLLTGDRRAPAERLAAQVGIAADDVRWGVDPEGKLAEVRSRQAAGERVAMVGDGVNDAAALAASDLGIAMGGGTDAALAASDLALVRSDPRAIPEAVSLARATLGTIRGNLFWAFAYNALAIPLAVLGILPAAAAAVAMAASSIFVVLNSLRLARR</sequence>
<dbReference type="InterPro" id="IPR001757">
    <property type="entry name" value="P_typ_ATPase"/>
</dbReference>
<dbReference type="GO" id="GO:0016887">
    <property type="term" value="F:ATP hydrolysis activity"/>
    <property type="evidence" value="ECO:0007669"/>
    <property type="project" value="InterPro"/>
</dbReference>
<evidence type="ECO:0000313" key="7">
    <source>
        <dbReference type="EMBL" id="MWB98036.1"/>
    </source>
</evidence>
<keyword evidence="4 6" id="KW-1133">Transmembrane helix</keyword>
<dbReference type="GO" id="GO:0055070">
    <property type="term" value="P:copper ion homeostasis"/>
    <property type="evidence" value="ECO:0007669"/>
    <property type="project" value="TreeGrafter"/>
</dbReference>
<dbReference type="NCBIfam" id="TIGR01494">
    <property type="entry name" value="ATPase_P-type"/>
    <property type="match status" value="1"/>
</dbReference>
<dbReference type="InterPro" id="IPR036412">
    <property type="entry name" value="HAD-like_sf"/>
</dbReference>
<accession>A0A6I4NUA9</accession>
<dbReference type="GO" id="GO:0005524">
    <property type="term" value="F:ATP binding"/>
    <property type="evidence" value="ECO:0007669"/>
    <property type="project" value="InterPro"/>
</dbReference>
<dbReference type="GO" id="GO:0005507">
    <property type="term" value="F:copper ion binding"/>
    <property type="evidence" value="ECO:0007669"/>
    <property type="project" value="TreeGrafter"/>
</dbReference>
<dbReference type="AlphaFoldDB" id="A0A6I4NUA9"/>
<evidence type="ECO:0000313" key="8">
    <source>
        <dbReference type="Proteomes" id="UP000438182"/>
    </source>
</evidence>
<dbReference type="InterPro" id="IPR023214">
    <property type="entry name" value="HAD_sf"/>
</dbReference>
<protein>
    <submittedName>
        <fullName evidence="7">HAD-IC family P-type ATPase</fullName>
    </submittedName>
</protein>